<dbReference type="Pfam" id="PF00515">
    <property type="entry name" value="TPR_1"/>
    <property type="match status" value="4"/>
</dbReference>
<dbReference type="InterPro" id="IPR029030">
    <property type="entry name" value="Caspase-like_dom_sf"/>
</dbReference>
<dbReference type="PROSITE" id="PS00018">
    <property type="entry name" value="EF_HAND_1"/>
    <property type="match status" value="1"/>
</dbReference>
<dbReference type="InterPro" id="IPR018247">
    <property type="entry name" value="EF_Hand_1_Ca_BS"/>
</dbReference>
<dbReference type="InterPro" id="IPR019734">
    <property type="entry name" value="TPR_rpt"/>
</dbReference>
<feature type="repeat" description="TPR" evidence="3">
    <location>
        <begin position="472"/>
        <end position="505"/>
    </location>
</feature>
<evidence type="ECO:0000313" key="5">
    <source>
        <dbReference type="EMBL" id="RUR76275.1"/>
    </source>
</evidence>
<gene>
    <name evidence="5" type="ORF">PCC6912_44470</name>
</gene>
<dbReference type="Gene3D" id="1.25.40.10">
    <property type="entry name" value="Tetratricopeptide repeat domain"/>
    <property type="match status" value="3"/>
</dbReference>
<dbReference type="SMART" id="SM00028">
    <property type="entry name" value="TPR"/>
    <property type="match status" value="8"/>
</dbReference>
<dbReference type="InterPro" id="IPR011990">
    <property type="entry name" value="TPR-like_helical_dom_sf"/>
</dbReference>
<dbReference type="AlphaFoldDB" id="A0A433N4L4"/>
<dbReference type="STRING" id="211165.GCA_000317285_03508"/>
<dbReference type="EMBL" id="RSCJ01000021">
    <property type="protein sequence ID" value="RUR76275.1"/>
    <property type="molecule type" value="Genomic_DNA"/>
</dbReference>
<feature type="repeat" description="TPR" evidence="3">
    <location>
        <begin position="511"/>
        <end position="544"/>
    </location>
</feature>
<dbReference type="PROSITE" id="PS50005">
    <property type="entry name" value="TPR"/>
    <property type="match status" value="6"/>
</dbReference>
<dbReference type="InterPro" id="IPR050498">
    <property type="entry name" value="Ycf3"/>
</dbReference>
<dbReference type="GO" id="GO:0006508">
    <property type="term" value="P:proteolysis"/>
    <property type="evidence" value="ECO:0007669"/>
    <property type="project" value="InterPro"/>
</dbReference>
<evidence type="ECO:0000256" key="3">
    <source>
        <dbReference type="PROSITE-ProRule" id="PRU00339"/>
    </source>
</evidence>
<dbReference type="SUPFAM" id="SSF52129">
    <property type="entry name" value="Caspase-like"/>
    <property type="match status" value="1"/>
</dbReference>
<dbReference type="Proteomes" id="UP000268857">
    <property type="component" value="Unassembled WGS sequence"/>
</dbReference>
<sequence>MVKVALLIAVSEYEHGLPSLPGSKKDIQEMERVLRDRNMGEFDDVKPLLNPDLVTMQIEIERLFAEGRQKDDLVLLYFSGHGIRDEHDNLYFATRNTRQNQQRDVLTATAVPAQTIQGFMNRSPSKRQVLILDCCFSGAFAKGLSATGRGLNSVPIQIATLLGGEGRAVLTSSTETQESFEEGSVGIYTRFIVEGIETGAADTDKNGIITVEELHEYAKWKTQAARSDMKPNFFPVKEGYAIRLAKAPIGDYKLTYRKEVELWAQRRQGKFSSILLSALEENRKKLGLSPEEAEKIMAEVLQPTQEFQEKRLLYEQNFEEAILLDFPVNEEIRDELRYLQHILGLKDIDVASIEEKFNERKFTSAGAYFERGLKNYEKKNDEGAIRNYTKAIQLKPNYSVAYFNRGLAYHNLGNYQAAIEDYTEAIRINSEWGTINLARAYLERGIANYDSGNKQIALEDYTQSINHEAKSSRTYYERGLTYFDLKDYQAAIDDYTQAIKLNSTSYELDEATIYFERGLGYYDSNNKQAALEDWNQASVLKPNYCLAFYNQGLVHENNKDYQAAIQAYTQAIEVNGQWESISPSEAYYRRGLCQYELGQFQASVEDYTQAIKINSEFDLAYEKRGDAYHALENRELAIENYRQAESLYQNLFKTTERQRVRRRIRDLEQQ</sequence>
<dbReference type="InterPro" id="IPR002048">
    <property type="entry name" value="EF_hand_dom"/>
</dbReference>
<dbReference type="PANTHER" id="PTHR44858">
    <property type="entry name" value="TETRATRICOPEPTIDE REPEAT PROTEIN 6"/>
    <property type="match status" value="1"/>
</dbReference>
<keyword evidence="1" id="KW-0677">Repeat</keyword>
<dbReference type="Gene3D" id="3.40.50.1460">
    <property type="match status" value="1"/>
</dbReference>
<dbReference type="GO" id="GO:0005509">
    <property type="term" value="F:calcium ion binding"/>
    <property type="evidence" value="ECO:0007669"/>
    <property type="project" value="InterPro"/>
</dbReference>
<dbReference type="Pfam" id="PF00656">
    <property type="entry name" value="Peptidase_C14"/>
    <property type="match status" value="1"/>
</dbReference>
<comment type="caution">
    <text evidence="5">The sequence shown here is derived from an EMBL/GenBank/DDBJ whole genome shotgun (WGS) entry which is preliminary data.</text>
</comment>
<evidence type="ECO:0000313" key="6">
    <source>
        <dbReference type="Proteomes" id="UP000268857"/>
    </source>
</evidence>
<dbReference type="PANTHER" id="PTHR44858:SF1">
    <property type="entry name" value="UDP-N-ACETYLGLUCOSAMINE--PEPTIDE N-ACETYLGLUCOSAMINYLTRANSFERASE SPINDLY-RELATED"/>
    <property type="match status" value="1"/>
</dbReference>
<feature type="repeat" description="TPR" evidence="3">
    <location>
        <begin position="545"/>
        <end position="578"/>
    </location>
</feature>
<keyword evidence="6" id="KW-1185">Reference proteome</keyword>
<dbReference type="PROSITE" id="PS50293">
    <property type="entry name" value="TPR_REGION"/>
    <property type="match status" value="2"/>
</dbReference>
<dbReference type="RefSeq" id="WP_016875928.1">
    <property type="nucleotide sequence ID" value="NZ_AJLN01000094.1"/>
</dbReference>
<dbReference type="InterPro" id="IPR011600">
    <property type="entry name" value="Pept_C14_caspase"/>
</dbReference>
<dbReference type="Pfam" id="PF13181">
    <property type="entry name" value="TPR_8"/>
    <property type="match status" value="1"/>
</dbReference>
<feature type="domain" description="EF-hand" evidence="4">
    <location>
        <begin position="202"/>
        <end position="224"/>
    </location>
</feature>
<feature type="repeat" description="TPR" evidence="3">
    <location>
        <begin position="399"/>
        <end position="432"/>
    </location>
</feature>
<name>A0A433N4L4_CHLFR</name>
<dbReference type="NCBIfam" id="NF047832">
    <property type="entry name" value="caspase_w_EACC1"/>
    <property type="match status" value="1"/>
</dbReference>
<reference evidence="5 6" key="1">
    <citation type="journal article" date="2019" name="Genome Biol. Evol.">
        <title>Day and night: Metabolic profiles and evolutionary relationships of six axenic non-marine cyanobacteria.</title>
        <authorList>
            <person name="Will S.E."/>
            <person name="Henke P."/>
            <person name="Boedeker C."/>
            <person name="Huang S."/>
            <person name="Brinkmann H."/>
            <person name="Rohde M."/>
            <person name="Jarek M."/>
            <person name="Friedl T."/>
            <person name="Seufert S."/>
            <person name="Schumacher M."/>
            <person name="Overmann J."/>
            <person name="Neumann-Schaal M."/>
            <person name="Petersen J."/>
        </authorList>
    </citation>
    <scope>NUCLEOTIDE SEQUENCE [LARGE SCALE GENOMIC DNA]</scope>
    <source>
        <strain evidence="5 6">PCC 6912</strain>
    </source>
</reference>
<evidence type="ECO:0000256" key="1">
    <source>
        <dbReference type="ARBA" id="ARBA00022737"/>
    </source>
</evidence>
<evidence type="ECO:0000256" key="2">
    <source>
        <dbReference type="ARBA" id="ARBA00022803"/>
    </source>
</evidence>
<organism evidence="5 6">
    <name type="scientific">Chlorogloeopsis fritschii PCC 6912</name>
    <dbReference type="NCBI Taxonomy" id="211165"/>
    <lineage>
        <taxon>Bacteria</taxon>
        <taxon>Bacillati</taxon>
        <taxon>Cyanobacteriota</taxon>
        <taxon>Cyanophyceae</taxon>
        <taxon>Nostocales</taxon>
        <taxon>Chlorogloeopsidaceae</taxon>
        <taxon>Chlorogloeopsis</taxon>
    </lineage>
</organism>
<dbReference type="PROSITE" id="PS50222">
    <property type="entry name" value="EF_HAND_2"/>
    <property type="match status" value="1"/>
</dbReference>
<dbReference type="GO" id="GO:0004197">
    <property type="term" value="F:cysteine-type endopeptidase activity"/>
    <property type="evidence" value="ECO:0007669"/>
    <property type="project" value="InterPro"/>
</dbReference>
<accession>A0A433N4L4</accession>
<feature type="repeat" description="TPR" evidence="3">
    <location>
        <begin position="584"/>
        <end position="617"/>
    </location>
</feature>
<evidence type="ECO:0000259" key="4">
    <source>
        <dbReference type="PROSITE" id="PS50222"/>
    </source>
</evidence>
<proteinExistence type="predicted"/>
<dbReference type="OrthoDB" id="473693at2"/>
<protein>
    <recommendedName>
        <fullName evidence="4">EF-hand domain-containing protein</fullName>
    </recommendedName>
</protein>
<feature type="repeat" description="TPR" evidence="3">
    <location>
        <begin position="365"/>
        <end position="398"/>
    </location>
</feature>
<dbReference type="SUPFAM" id="SSF48452">
    <property type="entry name" value="TPR-like"/>
    <property type="match status" value="1"/>
</dbReference>
<keyword evidence="2 3" id="KW-0802">TPR repeat</keyword>